<gene>
    <name evidence="1" type="ORF">A2397_00805</name>
</gene>
<accession>A0A1F4ZWC2</accession>
<name>A0A1F4ZWC2_9BACT</name>
<evidence type="ECO:0000313" key="1">
    <source>
        <dbReference type="EMBL" id="OGD09694.1"/>
    </source>
</evidence>
<organism evidence="1 2">
    <name type="scientific">Candidatus Amesbacteria bacterium RIFOXYB1_FULL_44_23</name>
    <dbReference type="NCBI Taxonomy" id="1797263"/>
    <lineage>
        <taxon>Bacteria</taxon>
        <taxon>Candidatus Amesiibacteriota</taxon>
    </lineage>
</organism>
<sequence length="237" mass="26797">MIASRNRHSKRLKFRRLILFVIGLVLVLSSLRLLSNYFRVRNVECYTQYGLCQEDLYHAVSPLLNRPIFNRGSSAGILNGLRQNLEIKSAVANYKFPQTVAFEIVLRKPMGQLGSQSSEVYTVSDEEGLVIRLSPRSNLPLLFSDQTYKPGDRLSDLQLQALKIISLVNQIDAKITEGVMTDHQLTIKSPGPVILLDLDKIPAQWYPTLQVLLARSKILSNPPKTIDMRFSNPTISF</sequence>
<evidence type="ECO:0000313" key="2">
    <source>
        <dbReference type="Proteomes" id="UP000176424"/>
    </source>
</evidence>
<proteinExistence type="predicted"/>
<evidence type="ECO:0008006" key="3">
    <source>
        <dbReference type="Google" id="ProtNLM"/>
    </source>
</evidence>
<dbReference type="EMBL" id="MEXR01000026">
    <property type="protein sequence ID" value="OGD09694.1"/>
    <property type="molecule type" value="Genomic_DNA"/>
</dbReference>
<dbReference type="AlphaFoldDB" id="A0A1F4ZWC2"/>
<reference evidence="1 2" key="1">
    <citation type="journal article" date="2016" name="Nat. Commun.">
        <title>Thousands of microbial genomes shed light on interconnected biogeochemical processes in an aquifer system.</title>
        <authorList>
            <person name="Anantharaman K."/>
            <person name="Brown C.T."/>
            <person name="Hug L.A."/>
            <person name="Sharon I."/>
            <person name="Castelle C.J."/>
            <person name="Probst A.J."/>
            <person name="Thomas B.C."/>
            <person name="Singh A."/>
            <person name="Wilkins M.J."/>
            <person name="Karaoz U."/>
            <person name="Brodie E.L."/>
            <person name="Williams K.H."/>
            <person name="Hubbard S.S."/>
            <person name="Banfield J.F."/>
        </authorList>
    </citation>
    <scope>NUCLEOTIDE SEQUENCE [LARGE SCALE GENOMIC DNA]</scope>
</reference>
<protein>
    <recommendedName>
        <fullName evidence="3">POTRA domain-containing protein</fullName>
    </recommendedName>
</protein>
<comment type="caution">
    <text evidence="1">The sequence shown here is derived from an EMBL/GenBank/DDBJ whole genome shotgun (WGS) entry which is preliminary data.</text>
</comment>
<dbReference type="Proteomes" id="UP000176424">
    <property type="component" value="Unassembled WGS sequence"/>
</dbReference>